<dbReference type="SUPFAM" id="SSF56112">
    <property type="entry name" value="Protein kinase-like (PK-like)"/>
    <property type="match status" value="1"/>
</dbReference>
<gene>
    <name evidence="1" type="ORF">BCUN_0451</name>
</gene>
<name>A0A087B4K2_9BIFI</name>
<accession>A0A087B4K2</accession>
<dbReference type="STRING" id="1688.BCUN_0451"/>
<evidence type="ECO:0000313" key="2">
    <source>
        <dbReference type="Proteomes" id="UP000029067"/>
    </source>
</evidence>
<protein>
    <recommendedName>
        <fullName evidence="3">Protein kinase</fullName>
    </recommendedName>
</protein>
<keyword evidence="2" id="KW-1185">Reference proteome</keyword>
<dbReference type="eggNOG" id="ENOG502ZA6P">
    <property type="taxonomic scope" value="Bacteria"/>
</dbReference>
<dbReference type="EMBL" id="JGYV01000001">
    <property type="protein sequence ID" value="KFI65952.1"/>
    <property type="molecule type" value="Genomic_DNA"/>
</dbReference>
<comment type="caution">
    <text evidence="1">The sequence shown here is derived from an EMBL/GenBank/DDBJ whole genome shotgun (WGS) entry which is preliminary data.</text>
</comment>
<organism evidence="1 2">
    <name type="scientific">Bifidobacterium cuniculi</name>
    <dbReference type="NCBI Taxonomy" id="1688"/>
    <lineage>
        <taxon>Bacteria</taxon>
        <taxon>Bacillati</taxon>
        <taxon>Actinomycetota</taxon>
        <taxon>Actinomycetes</taxon>
        <taxon>Bifidobacteriales</taxon>
        <taxon>Bifidobacteriaceae</taxon>
        <taxon>Bifidobacterium</taxon>
    </lineage>
</organism>
<dbReference type="Gene3D" id="1.10.510.10">
    <property type="entry name" value="Transferase(Phosphotransferase) domain 1"/>
    <property type="match status" value="1"/>
</dbReference>
<sequence>MELPETHIVNGIPYIITKLLGHGKGGYSYLAHRQDDPATQVTLKQIHHEPCSYYSFGDKIQAEIHDYERLKSTGIRIPAMIDVDVDAERLVKEYVDGPTILDLVLADRMRPEYVEQVRQMAAILKDAGLNIDYFPTNFIVHDDLIYYIDFECNDYMDEWNFDNWGVNYWSKTPELMDWVKEH</sequence>
<proteinExistence type="predicted"/>
<dbReference type="Proteomes" id="UP000029067">
    <property type="component" value="Unassembled WGS sequence"/>
</dbReference>
<evidence type="ECO:0000313" key="1">
    <source>
        <dbReference type="EMBL" id="KFI65952.1"/>
    </source>
</evidence>
<evidence type="ECO:0008006" key="3">
    <source>
        <dbReference type="Google" id="ProtNLM"/>
    </source>
</evidence>
<dbReference type="OrthoDB" id="7863753at2"/>
<dbReference type="InterPro" id="IPR011009">
    <property type="entry name" value="Kinase-like_dom_sf"/>
</dbReference>
<reference evidence="1 2" key="1">
    <citation type="submission" date="2014-03" db="EMBL/GenBank/DDBJ databases">
        <title>Genomics of Bifidobacteria.</title>
        <authorList>
            <person name="Ventura M."/>
            <person name="Milani C."/>
            <person name="Lugli G.A."/>
        </authorList>
    </citation>
    <scope>NUCLEOTIDE SEQUENCE [LARGE SCALE GENOMIC DNA]</scope>
    <source>
        <strain evidence="1 2">LMG 10738</strain>
    </source>
</reference>
<dbReference type="AlphaFoldDB" id="A0A087B4K2"/>
<dbReference type="RefSeq" id="WP_033516183.1">
    <property type="nucleotide sequence ID" value="NZ_JGYV01000001.1"/>
</dbReference>
<dbReference type="Gene3D" id="3.30.200.20">
    <property type="entry name" value="Phosphorylase Kinase, domain 1"/>
    <property type="match status" value="1"/>
</dbReference>